<evidence type="ECO:0000259" key="3">
    <source>
        <dbReference type="PROSITE" id="PS50041"/>
    </source>
</evidence>
<comment type="caution">
    <text evidence="4">The sequence shown here is derived from an EMBL/GenBank/DDBJ whole genome shotgun (WGS) entry which is preliminary data.</text>
</comment>
<feature type="chain" id="PRO_5041672027" description="C-type lectin domain-containing protein" evidence="2">
    <location>
        <begin position="17"/>
        <end position="313"/>
    </location>
</feature>
<protein>
    <recommendedName>
        <fullName evidence="3">C-type lectin domain-containing protein</fullName>
    </recommendedName>
</protein>
<organism evidence="4 5">
    <name type="scientific">Tachysurus vachellii</name>
    <name type="common">Darkbarbel catfish</name>
    <name type="synonym">Pelteobagrus vachellii</name>
    <dbReference type="NCBI Taxonomy" id="175792"/>
    <lineage>
        <taxon>Eukaryota</taxon>
        <taxon>Metazoa</taxon>
        <taxon>Chordata</taxon>
        <taxon>Craniata</taxon>
        <taxon>Vertebrata</taxon>
        <taxon>Euteleostomi</taxon>
        <taxon>Actinopterygii</taxon>
        <taxon>Neopterygii</taxon>
        <taxon>Teleostei</taxon>
        <taxon>Ostariophysi</taxon>
        <taxon>Siluriformes</taxon>
        <taxon>Bagridae</taxon>
        <taxon>Tachysurus</taxon>
    </lineage>
</organism>
<dbReference type="PANTHER" id="PTHR45784">
    <property type="entry name" value="C-TYPE LECTIN DOMAIN FAMILY 20 MEMBER A-RELATED"/>
    <property type="match status" value="1"/>
</dbReference>
<dbReference type="SMART" id="SM00034">
    <property type="entry name" value="CLECT"/>
    <property type="match status" value="2"/>
</dbReference>
<keyword evidence="2" id="KW-0732">Signal</keyword>
<evidence type="ECO:0000313" key="5">
    <source>
        <dbReference type="Proteomes" id="UP001187315"/>
    </source>
</evidence>
<dbReference type="SUPFAM" id="SSF56436">
    <property type="entry name" value="C-type lectin-like"/>
    <property type="match status" value="2"/>
</dbReference>
<dbReference type="InterPro" id="IPR016187">
    <property type="entry name" value="CTDL_fold"/>
</dbReference>
<dbReference type="Gene3D" id="3.10.100.10">
    <property type="entry name" value="Mannose-Binding Protein A, subunit A"/>
    <property type="match status" value="2"/>
</dbReference>
<dbReference type="Pfam" id="PF00059">
    <property type="entry name" value="Lectin_C"/>
    <property type="match status" value="2"/>
</dbReference>
<reference evidence="4" key="1">
    <citation type="submission" date="2023-08" db="EMBL/GenBank/DDBJ databases">
        <title>Pelteobagrus vachellii genome.</title>
        <authorList>
            <person name="Liu H."/>
        </authorList>
    </citation>
    <scope>NUCLEOTIDE SEQUENCE</scope>
    <source>
        <strain evidence="4">PRFRI_2022a</strain>
        <tissue evidence="4">Muscle</tissue>
    </source>
</reference>
<evidence type="ECO:0000256" key="2">
    <source>
        <dbReference type="SAM" id="SignalP"/>
    </source>
</evidence>
<dbReference type="Proteomes" id="UP001187315">
    <property type="component" value="Unassembled WGS sequence"/>
</dbReference>
<proteinExistence type="predicted"/>
<evidence type="ECO:0000313" key="4">
    <source>
        <dbReference type="EMBL" id="KAK2832635.1"/>
    </source>
</evidence>
<feature type="domain" description="C-type lectin" evidence="3">
    <location>
        <begin position="139"/>
        <end position="245"/>
    </location>
</feature>
<gene>
    <name evidence="4" type="ORF">Q7C36_016097</name>
</gene>
<dbReference type="InterPro" id="IPR001304">
    <property type="entry name" value="C-type_lectin-like"/>
</dbReference>
<dbReference type="PANTHER" id="PTHR45784:SF3">
    <property type="entry name" value="C-TYPE LECTIN DOMAIN FAMILY 4 MEMBER K-LIKE-RELATED"/>
    <property type="match status" value="1"/>
</dbReference>
<accession>A0AA88M8G5</accession>
<dbReference type="AlphaFoldDB" id="A0AA88M8G5"/>
<dbReference type="InterPro" id="IPR018378">
    <property type="entry name" value="C-type_lectin_CS"/>
</dbReference>
<sequence length="313" mass="35947">MNIYLILLLFYTGAFALVQFVPLKYYLIQQGKTWSDAQTYCRARHTDLAIIKSKDDMVQLQNEAQRQGFSSSAWIGLYNDINSWHWSMGNEKLVYMSWNPGEPNNAGGHEECGMIFPWGWADIPCTISLPFVCFDDSYTGNERYFYISTTTTWLEAQAYCRQHHTDLASSRDATEDSVIKGLTSGWTWFGLFRDSWKWTDQTNFSTISWESGKPDNALGNENCGYINNGQAADAQCSDIMPFFCYSDFTVQQTLRVKVQSSEDVNDPTVMKAILEQINQKLKDHLGTENITVKWRKQSDGVVFHKVKEEKILQ</sequence>
<dbReference type="EMBL" id="JAVHJS010000016">
    <property type="protein sequence ID" value="KAK2832635.1"/>
    <property type="molecule type" value="Genomic_DNA"/>
</dbReference>
<keyword evidence="5" id="KW-1185">Reference proteome</keyword>
<feature type="domain" description="C-type lectin" evidence="3">
    <location>
        <begin position="25"/>
        <end position="134"/>
    </location>
</feature>
<evidence type="ECO:0000256" key="1">
    <source>
        <dbReference type="ARBA" id="ARBA00023157"/>
    </source>
</evidence>
<dbReference type="InterPro" id="IPR016186">
    <property type="entry name" value="C-type_lectin-like/link_sf"/>
</dbReference>
<name>A0AA88M8G5_TACVA</name>
<dbReference type="PROSITE" id="PS50041">
    <property type="entry name" value="C_TYPE_LECTIN_2"/>
    <property type="match status" value="2"/>
</dbReference>
<dbReference type="PROSITE" id="PS00615">
    <property type="entry name" value="C_TYPE_LECTIN_1"/>
    <property type="match status" value="1"/>
</dbReference>
<feature type="signal peptide" evidence="2">
    <location>
        <begin position="1"/>
        <end position="16"/>
    </location>
</feature>
<keyword evidence="1" id="KW-1015">Disulfide bond</keyword>